<evidence type="ECO:0000256" key="10">
    <source>
        <dbReference type="ARBA" id="ARBA00023224"/>
    </source>
</evidence>
<feature type="transmembrane region" description="Helical" evidence="13">
    <location>
        <begin position="120"/>
        <end position="141"/>
    </location>
</feature>
<dbReference type="AlphaFoldDB" id="A0AAV3A7K3"/>
<keyword evidence="7 12" id="KW-0297">G-protein coupled receptor</keyword>
<dbReference type="Proteomes" id="UP001181693">
    <property type="component" value="Unassembled WGS sequence"/>
</dbReference>
<dbReference type="InterPro" id="IPR017452">
    <property type="entry name" value="GPCR_Rhodpsn_7TM"/>
</dbReference>
<keyword evidence="9 12" id="KW-0675">Receptor</keyword>
<comment type="caution">
    <text evidence="15">The sequence shown here is derived from an EMBL/GenBank/DDBJ whole genome shotgun (WGS) entry which is preliminary data.</text>
</comment>
<feature type="transmembrane region" description="Helical" evidence="13">
    <location>
        <begin position="6"/>
        <end position="25"/>
    </location>
</feature>
<dbReference type="PANTHER" id="PTHR11394">
    <property type="entry name" value="TASTE RECEPTOR TYPE 2"/>
    <property type="match status" value="1"/>
</dbReference>
<proteinExistence type="inferred from homology"/>
<feature type="transmembrane region" description="Helical" evidence="13">
    <location>
        <begin position="37"/>
        <end position="59"/>
    </location>
</feature>
<dbReference type="GO" id="GO:0033038">
    <property type="term" value="F:bitter taste receptor activity"/>
    <property type="evidence" value="ECO:0007669"/>
    <property type="project" value="InterPro"/>
</dbReference>
<evidence type="ECO:0000256" key="9">
    <source>
        <dbReference type="ARBA" id="ARBA00023170"/>
    </source>
</evidence>
<dbReference type="Gene3D" id="1.20.1070.10">
    <property type="entry name" value="Rhodopsin 7-helix transmembrane proteins"/>
    <property type="match status" value="1"/>
</dbReference>
<evidence type="ECO:0000256" key="2">
    <source>
        <dbReference type="ARBA" id="ARBA00007376"/>
    </source>
</evidence>
<gene>
    <name evidence="15" type="ORF">GDO54_013676</name>
</gene>
<evidence type="ECO:0000256" key="12">
    <source>
        <dbReference type="RuleBase" id="RU004424"/>
    </source>
</evidence>
<keyword evidence="8 12" id="KW-0472">Membrane</keyword>
<evidence type="ECO:0000256" key="3">
    <source>
        <dbReference type="ARBA" id="ARBA00022480"/>
    </source>
</evidence>
<evidence type="ECO:0000256" key="13">
    <source>
        <dbReference type="SAM" id="Phobius"/>
    </source>
</evidence>
<keyword evidence="5 12" id="KW-0812">Transmembrane</keyword>
<evidence type="ECO:0000313" key="15">
    <source>
        <dbReference type="EMBL" id="DBA22663.1"/>
    </source>
</evidence>
<evidence type="ECO:0000256" key="6">
    <source>
        <dbReference type="ARBA" id="ARBA00022989"/>
    </source>
</evidence>
<feature type="domain" description="G-protein coupled receptors family 1 profile" evidence="14">
    <location>
        <begin position="14"/>
        <end position="244"/>
    </location>
</feature>
<dbReference type="GO" id="GO:0004930">
    <property type="term" value="F:G protein-coupled receptor activity"/>
    <property type="evidence" value="ECO:0007669"/>
    <property type="project" value="UniProtKB-KW"/>
</dbReference>
<evidence type="ECO:0000256" key="4">
    <source>
        <dbReference type="ARBA" id="ARBA00022606"/>
    </source>
</evidence>
<evidence type="ECO:0000256" key="11">
    <source>
        <dbReference type="RuleBase" id="RU004423"/>
    </source>
</evidence>
<keyword evidence="4 12" id="KW-0716">Sensory transduction</keyword>
<comment type="subcellular location">
    <subcellularLocation>
        <location evidence="1 12">Membrane</location>
        <topology evidence="1 12">Multi-pass membrane protein</topology>
    </subcellularLocation>
</comment>
<feature type="transmembrane region" description="Helical" evidence="13">
    <location>
        <begin position="167"/>
        <end position="193"/>
    </location>
</feature>
<keyword evidence="16" id="KW-1185">Reference proteome</keyword>
<feature type="transmembrane region" description="Helical" evidence="13">
    <location>
        <begin position="79"/>
        <end position="100"/>
    </location>
</feature>
<protein>
    <recommendedName>
        <fullName evidence="12">Taste receptor type 2</fullName>
    </recommendedName>
</protein>
<dbReference type="PROSITE" id="PS50262">
    <property type="entry name" value="G_PROTEIN_RECEP_F1_2"/>
    <property type="match status" value="1"/>
</dbReference>
<feature type="transmembrane region" description="Helical" evidence="13">
    <location>
        <begin position="250"/>
        <end position="274"/>
    </location>
</feature>
<keyword evidence="3 12" id="KW-0919">Taste</keyword>
<keyword evidence="10 12" id="KW-0807">Transducer</keyword>
<accession>A0AAV3A7K3</accession>
<dbReference type="GO" id="GO:0016020">
    <property type="term" value="C:membrane"/>
    <property type="evidence" value="ECO:0007669"/>
    <property type="project" value="UniProtKB-SubCell"/>
</dbReference>
<dbReference type="EMBL" id="DYDO01000006">
    <property type="protein sequence ID" value="DBA22663.1"/>
    <property type="molecule type" value="Genomic_DNA"/>
</dbReference>
<evidence type="ECO:0000259" key="14">
    <source>
        <dbReference type="PROSITE" id="PS50262"/>
    </source>
</evidence>
<organism evidence="15 16">
    <name type="scientific">Pyxicephalus adspersus</name>
    <name type="common">African bullfrog</name>
    <dbReference type="NCBI Taxonomy" id="30357"/>
    <lineage>
        <taxon>Eukaryota</taxon>
        <taxon>Metazoa</taxon>
        <taxon>Chordata</taxon>
        <taxon>Craniata</taxon>
        <taxon>Vertebrata</taxon>
        <taxon>Euteleostomi</taxon>
        <taxon>Amphibia</taxon>
        <taxon>Batrachia</taxon>
        <taxon>Anura</taxon>
        <taxon>Neobatrachia</taxon>
        <taxon>Ranoidea</taxon>
        <taxon>Pyxicephalidae</taxon>
        <taxon>Pyxicephalinae</taxon>
        <taxon>Pyxicephalus</taxon>
    </lineage>
</organism>
<dbReference type="SUPFAM" id="SSF81321">
    <property type="entry name" value="Family A G protein-coupled receptor-like"/>
    <property type="match status" value="1"/>
</dbReference>
<evidence type="ECO:0000256" key="7">
    <source>
        <dbReference type="ARBA" id="ARBA00023040"/>
    </source>
</evidence>
<comment type="similarity">
    <text evidence="2 11">Belongs to the G-protein coupled receptor T2R family.</text>
</comment>
<sequence length="316" mass="35091">MVILGATTVFGIFTNCVIVSVNLIEKAKGKSLGSSDLIIVTLGLSNIIFQLVMTANDFLSLLWSELYFSDEVYNTFNTLLFLPVYASFWFTVCLCVYYCLQIVIFTNPFLIRIKAGIPKLVPWFLVIAVLTSVAIGVPALWSTYKDIPSGGLPNNQSMDTEVPKLSLTYLLASNIIGCSLPLVLVAISNGLILKSLVTNSKVLEKNISNSLSPRTEAKERAARTVTLLLILYLVFYLSEMMMFVDLFPPSSLGFCICLMIIYIYSPAQSVILILGSPKLKKALQSLFRFSVCWRNWKKDTPNIVFINLPESSSSLN</sequence>
<name>A0AAV3A7K3_PYXAD</name>
<dbReference type="FunFam" id="1.20.1070.10:FF:000055">
    <property type="entry name" value="Taste receptor type 2"/>
    <property type="match status" value="1"/>
</dbReference>
<dbReference type="PANTHER" id="PTHR11394:SF47">
    <property type="entry name" value="TASTE RECEPTOR TYPE 2 MEMBER 40"/>
    <property type="match status" value="1"/>
</dbReference>
<dbReference type="Pfam" id="PF05296">
    <property type="entry name" value="TAS2R"/>
    <property type="match status" value="1"/>
</dbReference>
<reference evidence="15" key="1">
    <citation type="thesis" date="2020" institute="ProQuest LLC" country="789 East Eisenhower Parkway, Ann Arbor, MI, USA">
        <title>Comparative Genomics and Chromosome Evolution.</title>
        <authorList>
            <person name="Mudd A.B."/>
        </authorList>
    </citation>
    <scope>NUCLEOTIDE SEQUENCE</scope>
    <source>
        <strain evidence="15">1538</strain>
        <tissue evidence="15">Blood</tissue>
    </source>
</reference>
<evidence type="ECO:0000256" key="5">
    <source>
        <dbReference type="ARBA" id="ARBA00022692"/>
    </source>
</evidence>
<evidence type="ECO:0000256" key="8">
    <source>
        <dbReference type="ARBA" id="ARBA00023136"/>
    </source>
</evidence>
<evidence type="ECO:0000256" key="1">
    <source>
        <dbReference type="ARBA" id="ARBA00004141"/>
    </source>
</evidence>
<dbReference type="InterPro" id="IPR007960">
    <property type="entry name" value="TAS2R"/>
</dbReference>
<feature type="transmembrane region" description="Helical" evidence="13">
    <location>
        <begin position="224"/>
        <end position="244"/>
    </location>
</feature>
<keyword evidence="6 13" id="KW-1133">Transmembrane helix</keyword>
<evidence type="ECO:0000313" key="16">
    <source>
        <dbReference type="Proteomes" id="UP001181693"/>
    </source>
</evidence>